<keyword evidence="2" id="KW-1185">Reference proteome</keyword>
<organism evidence="1 2">
    <name type="scientific">Stygiolobus caldivivus</name>
    <dbReference type="NCBI Taxonomy" id="2824673"/>
    <lineage>
        <taxon>Archaea</taxon>
        <taxon>Thermoproteota</taxon>
        <taxon>Thermoprotei</taxon>
        <taxon>Sulfolobales</taxon>
        <taxon>Sulfolobaceae</taxon>
        <taxon>Stygiolobus</taxon>
    </lineage>
</organism>
<evidence type="ECO:0000313" key="1">
    <source>
        <dbReference type="EMBL" id="BCU71055.1"/>
    </source>
</evidence>
<name>A0A8D5ZK63_9CREN</name>
<dbReference type="GeneID" id="66164082"/>
<proteinExistence type="predicted"/>
<dbReference type="EMBL" id="AP024597">
    <property type="protein sequence ID" value="BCU71055.1"/>
    <property type="molecule type" value="Genomic_DNA"/>
</dbReference>
<dbReference type="RefSeq" id="WP_221287810.1">
    <property type="nucleotide sequence ID" value="NZ_AP024597.1"/>
</dbReference>
<gene>
    <name evidence="1" type="ORF">KN1_23520</name>
</gene>
<dbReference type="AlphaFoldDB" id="A0A8D5ZK63"/>
<evidence type="ECO:0000313" key="2">
    <source>
        <dbReference type="Proteomes" id="UP000825123"/>
    </source>
</evidence>
<dbReference type="Proteomes" id="UP000825123">
    <property type="component" value="Chromosome"/>
</dbReference>
<dbReference type="KEGG" id="csty:KN1_23520"/>
<reference evidence="1 2" key="1">
    <citation type="submission" date="2021-04" db="EMBL/GenBank/DDBJ databases">
        <title>Complete genome sequence of Stygiolobus sp. KN-1.</title>
        <authorList>
            <person name="Nakamura K."/>
            <person name="Sakai H."/>
            <person name="Kurosawa N."/>
        </authorList>
    </citation>
    <scope>NUCLEOTIDE SEQUENCE [LARGE SCALE GENOMIC DNA]</scope>
    <source>
        <strain evidence="1 2">KN-1</strain>
    </source>
</reference>
<accession>A0A8D5ZK63</accession>
<protein>
    <submittedName>
        <fullName evidence="1">Uncharacterized protein</fullName>
    </submittedName>
</protein>
<sequence>MSVRIDEFIDILRIVGINKSKLIVKQFSKTLISDYSKFFRLVLSSIPLKSIIFIVPSCEDAEKITRAVNEIFPDREIFTFINQDNNTNQVLLIVQIGEGSEPTKELERCEE</sequence>